<protein>
    <submittedName>
        <fullName evidence="3">16S rRNA (Guanine(966)-N(2))-methyltransferase RsmD</fullName>
        <ecNumber evidence="3">2.1.1.171</ecNumber>
    </submittedName>
</protein>
<dbReference type="NCBIfam" id="TIGR00095">
    <property type="entry name" value="16S rRNA (guanine(966)-N(2))-methyltransferase RsmD"/>
    <property type="match status" value="1"/>
</dbReference>
<gene>
    <name evidence="3" type="primary">rsmD</name>
    <name evidence="3" type="ORF">DRJ00_02215</name>
</gene>
<sequence>MRITGGKIKGRKLKTRRGSLTRPLLSRVRKSLFDLIGDGIKRSTFLDLYAGSGAVGIEALSRGARKVVFVEKDIASIRIIRENLASCGLLSRAKIWQKDVLKFLPFLLKEERFDFIFVAPPYFKGLQNRTLDIIERDADEAVVIVQHSSKERVDFARGGVKIIRQRKYGDTVLTFLRTEHNDKGKAKTTAR</sequence>
<comment type="caution">
    <text evidence="3">The sequence shown here is derived from an EMBL/GenBank/DDBJ whole genome shotgun (WGS) entry which is preliminary data.</text>
</comment>
<dbReference type="Pfam" id="PF03602">
    <property type="entry name" value="Cons_hypoth95"/>
    <property type="match status" value="1"/>
</dbReference>
<dbReference type="PIRSF" id="PIRSF004553">
    <property type="entry name" value="CHP00095"/>
    <property type="match status" value="1"/>
</dbReference>
<evidence type="ECO:0000256" key="1">
    <source>
        <dbReference type="ARBA" id="ARBA00022603"/>
    </source>
</evidence>
<evidence type="ECO:0000313" key="3">
    <source>
        <dbReference type="EMBL" id="RLE10184.1"/>
    </source>
</evidence>
<accession>A0A497E609</accession>
<dbReference type="EC" id="2.1.1.171" evidence="3"/>
<proteinExistence type="predicted"/>
<keyword evidence="2 3" id="KW-0808">Transferase</keyword>
<dbReference type="AlphaFoldDB" id="A0A497E609"/>
<dbReference type="EMBL" id="QMPZ01000015">
    <property type="protein sequence ID" value="RLE10184.1"/>
    <property type="molecule type" value="Genomic_DNA"/>
</dbReference>
<dbReference type="InterPro" id="IPR029063">
    <property type="entry name" value="SAM-dependent_MTases_sf"/>
</dbReference>
<organism evidence="3 4">
    <name type="scientific">Aerophobetes bacterium</name>
    <dbReference type="NCBI Taxonomy" id="2030807"/>
    <lineage>
        <taxon>Bacteria</taxon>
        <taxon>Candidatus Aerophobota</taxon>
    </lineage>
</organism>
<reference evidence="3 4" key="1">
    <citation type="submission" date="2018-06" db="EMBL/GenBank/DDBJ databases">
        <title>Extensive metabolic versatility and redundancy in microbially diverse, dynamic hydrothermal sediments.</title>
        <authorList>
            <person name="Dombrowski N."/>
            <person name="Teske A."/>
            <person name="Baker B.J."/>
        </authorList>
    </citation>
    <scope>NUCLEOTIDE SEQUENCE [LARGE SCALE GENOMIC DNA]</scope>
    <source>
        <strain evidence="3">B47_G16</strain>
    </source>
</reference>
<keyword evidence="1 3" id="KW-0489">Methyltransferase</keyword>
<dbReference type="PANTHER" id="PTHR43542">
    <property type="entry name" value="METHYLTRANSFERASE"/>
    <property type="match status" value="1"/>
</dbReference>
<evidence type="ECO:0000313" key="4">
    <source>
        <dbReference type="Proteomes" id="UP000279422"/>
    </source>
</evidence>
<dbReference type="GO" id="GO:0052913">
    <property type="term" value="F:16S rRNA (guanine(966)-N(2))-methyltransferase activity"/>
    <property type="evidence" value="ECO:0007669"/>
    <property type="project" value="UniProtKB-EC"/>
</dbReference>
<dbReference type="CDD" id="cd02440">
    <property type="entry name" value="AdoMet_MTases"/>
    <property type="match status" value="1"/>
</dbReference>
<dbReference type="Gene3D" id="3.40.50.150">
    <property type="entry name" value="Vaccinia Virus protein VP39"/>
    <property type="match status" value="1"/>
</dbReference>
<evidence type="ECO:0000256" key="2">
    <source>
        <dbReference type="ARBA" id="ARBA00022679"/>
    </source>
</evidence>
<dbReference type="Proteomes" id="UP000279422">
    <property type="component" value="Unassembled WGS sequence"/>
</dbReference>
<dbReference type="InterPro" id="IPR004398">
    <property type="entry name" value="RNA_MeTrfase_RsmD"/>
</dbReference>
<name>A0A497E609_UNCAE</name>
<dbReference type="SUPFAM" id="SSF53335">
    <property type="entry name" value="S-adenosyl-L-methionine-dependent methyltransferases"/>
    <property type="match status" value="1"/>
</dbReference>
<dbReference type="PANTHER" id="PTHR43542:SF1">
    <property type="entry name" value="METHYLTRANSFERASE"/>
    <property type="match status" value="1"/>
</dbReference>